<feature type="transmembrane region" description="Helical" evidence="1">
    <location>
        <begin position="360"/>
        <end position="381"/>
    </location>
</feature>
<protein>
    <submittedName>
        <fullName evidence="2">Predicted acyltransferase</fullName>
    </submittedName>
</protein>
<feature type="transmembrane region" description="Helical" evidence="1">
    <location>
        <begin position="121"/>
        <end position="137"/>
    </location>
</feature>
<keyword evidence="2" id="KW-0808">Transferase</keyword>
<feature type="transmembrane region" description="Helical" evidence="1">
    <location>
        <begin position="286"/>
        <end position="305"/>
    </location>
</feature>
<feature type="transmembrane region" description="Helical" evidence="1">
    <location>
        <begin position="317"/>
        <end position="340"/>
    </location>
</feature>
<feature type="transmembrane region" description="Helical" evidence="1">
    <location>
        <begin position="92"/>
        <end position="109"/>
    </location>
</feature>
<dbReference type="GO" id="GO:0016746">
    <property type="term" value="F:acyltransferase activity"/>
    <property type="evidence" value="ECO:0007669"/>
    <property type="project" value="UniProtKB-KW"/>
</dbReference>
<dbReference type="EMBL" id="FOQO01000003">
    <property type="protein sequence ID" value="SFI32920.1"/>
    <property type="molecule type" value="Genomic_DNA"/>
</dbReference>
<keyword evidence="1" id="KW-0472">Membrane</keyword>
<sequence length="389" mass="44237">MQRVASVDVYRGFVMLLMMGEVLNLSAVSRALPDSAFWHMLAFNQSHVEWQWFSLHDMIQPSFTFLVGVVLPYSIASRKSKGATFGSLLKHTVKRSVILILLGIFLRSMHADQTYFTFEDTLTQIGLGYTFLVLLAFCKPRTQLITLGVILIGYWLLFAVYPLPDPNFDYRAVGVPPNWPYNMDGFAAHWNKNSNAAWAFDTWFLNLFPREKVFLYNGGGYATLSFIPTLGTMILGLVAGNILRADLEPGKRIRLFLQWGAGLIGIALFFHFIGVNPIVKRIWTPAWTLFSGGICFLFLTAFYWIIDVIRKDRWSFFLKVIGVNSIAAYVIADGGIKTFFQRSLFIHLGADFDQLFGSAYATLVSGALVLLLEWLVLHWMYKKKIFLKI</sequence>
<feature type="transmembrane region" description="Helical" evidence="1">
    <location>
        <begin position="144"/>
        <end position="163"/>
    </location>
</feature>
<dbReference type="STRING" id="1477437.SAMN05444682_103289"/>
<dbReference type="Proteomes" id="UP000198670">
    <property type="component" value="Unassembled WGS sequence"/>
</dbReference>
<keyword evidence="1" id="KW-0812">Transmembrane</keyword>
<keyword evidence="1" id="KW-1133">Transmembrane helix</keyword>
<reference evidence="2 3" key="1">
    <citation type="submission" date="2016-10" db="EMBL/GenBank/DDBJ databases">
        <authorList>
            <person name="de Groot N.N."/>
        </authorList>
    </citation>
    <scope>NUCLEOTIDE SEQUENCE [LARGE SCALE GENOMIC DNA]</scope>
    <source>
        <strain evidence="2 3">RK1</strain>
    </source>
</reference>
<accession>A0A1I3HBI1</accession>
<dbReference type="PANTHER" id="PTHR31061">
    <property type="entry name" value="LD22376P"/>
    <property type="match status" value="1"/>
</dbReference>
<gene>
    <name evidence="2" type="ORF">SAMN05444682_103289</name>
</gene>
<feature type="transmembrane region" description="Helical" evidence="1">
    <location>
        <begin position="255"/>
        <end position="274"/>
    </location>
</feature>
<feature type="transmembrane region" description="Helical" evidence="1">
    <location>
        <begin position="52"/>
        <end position="71"/>
    </location>
</feature>
<name>A0A1I3HBI1_9SPHI</name>
<dbReference type="RefSeq" id="WP_218146515.1">
    <property type="nucleotide sequence ID" value="NZ_FOQO01000003.1"/>
</dbReference>
<keyword evidence="3" id="KW-1185">Reference proteome</keyword>
<dbReference type="AlphaFoldDB" id="A0A1I3HBI1"/>
<proteinExistence type="predicted"/>
<evidence type="ECO:0000313" key="2">
    <source>
        <dbReference type="EMBL" id="SFI32920.1"/>
    </source>
</evidence>
<feature type="transmembrane region" description="Helical" evidence="1">
    <location>
        <begin position="12"/>
        <end position="32"/>
    </location>
</feature>
<dbReference type="PANTHER" id="PTHR31061:SF24">
    <property type="entry name" value="LD22376P"/>
    <property type="match status" value="1"/>
</dbReference>
<feature type="transmembrane region" description="Helical" evidence="1">
    <location>
        <begin position="221"/>
        <end position="243"/>
    </location>
</feature>
<evidence type="ECO:0000256" key="1">
    <source>
        <dbReference type="SAM" id="Phobius"/>
    </source>
</evidence>
<evidence type="ECO:0000313" key="3">
    <source>
        <dbReference type="Proteomes" id="UP000198670"/>
    </source>
</evidence>
<organism evidence="2 3">
    <name type="scientific">Parapedobacter indicus</name>
    <dbReference type="NCBI Taxonomy" id="1477437"/>
    <lineage>
        <taxon>Bacteria</taxon>
        <taxon>Pseudomonadati</taxon>
        <taxon>Bacteroidota</taxon>
        <taxon>Sphingobacteriia</taxon>
        <taxon>Sphingobacteriales</taxon>
        <taxon>Sphingobacteriaceae</taxon>
        <taxon>Parapedobacter</taxon>
    </lineage>
</organism>
<keyword evidence="2" id="KW-0012">Acyltransferase</keyword>